<keyword evidence="4" id="KW-1185">Reference proteome</keyword>
<evidence type="ECO:0008006" key="5">
    <source>
        <dbReference type="Google" id="ProtNLM"/>
    </source>
</evidence>
<reference evidence="3 4" key="1">
    <citation type="submission" date="2016-05" db="EMBL/GenBank/DDBJ databases">
        <title>Comparative analysis of secretome profiles of manganese(II)-oxidizing ascomycete fungi.</title>
        <authorList>
            <consortium name="DOE Joint Genome Institute"/>
            <person name="Zeiner C.A."/>
            <person name="Purvine S.O."/>
            <person name="Zink E.M."/>
            <person name="Wu S."/>
            <person name="Pasa-Tolic L."/>
            <person name="Chaput D.L."/>
            <person name="Haridas S."/>
            <person name="Grigoriev I.V."/>
            <person name="Santelli C.M."/>
            <person name="Hansel C.M."/>
        </authorList>
    </citation>
    <scope>NUCLEOTIDE SEQUENCE [LARGE SCALE GENOMIC DNA]</scope>
    <source>
        <strain evidence="3 4">AP3s5-JAC2a</strain>
    </source>
</reference>
<dbReference type="Proteomes" id="UP000077069">
    <property type="component" value="Unassembled WGS sequence"/>
</dbReference>
<protein>
    <recommendedName>
        <fullName evidence="5">Hypervirulence associated protein TUDOR domain-containing protein</fullName>
    </recommendedName>
</protein>
<keyword evidence="2" id="KW-0732">Signal</keyword>
<dbReference type="EMBL" id="KV441551">
    <property type="protein sequence ID" value="OAG07290.1"/>
    <property type="molecule type" value="Genomic_DNA"/>
</dbReference>
<feature type="region of interest" description="Disordered" evidence="1">
    <location>
        <begin position="119"/>
        <end position="140"/>
    </location>
</feature>
<dbReference type="GeneID" id="28761765"/>
<evidence type="ECO:0000256" key="2">
    <source>
        <dbReference type="SAM" id="SignalP"/>
    </source>
</evidence>
<feature type="signal peptide" evidence="2">
    <location>
        <begin position="1"/>
        <end position="21"/>
    </location>
</feature>
<gene>
    <name evidence="3" type="ORF">CC84DRAFT_1163502</name>
</gene>
<organism evidence="3 4">
    <name type="scientific">Paraphaeosphaeria sporulosa</name>
    <dbReference type="NCBI Taxonomy" id="1460663"/>
    <lineage>
        <taxon>Eukaryota</taxon>
        <taxon>Fungi</taxon>
        <taxon>Dikarya</taxon>
        <taxon>Ascomycota</taxon>
        <taxon>Pezizomycotina</taxon>
        <taxon>Dothideomycetes</taxon>
        <taxon>Pleosporomycetidae</taxon>
        <taxon>Pleosporales</taxon>
        <taxon>Massarineae</taxon>
        <taxon>Didymosphaeriaceae</taxon>
        <taxon>Paraphaeosphaeria</taxon>
    </lineage>
</organism>
<proteinExistence type="predicted"/>
<feature type="chain" id="PRO_5008058281" description="Hypervirulence associated protein TUDOR domain-containing protein" evidence="2">
    <location>
        <begin position="22"/>
        <end position="140"/>
    </location>
</feature>
<dbReference type="RefSeq" id="XP_018037655.1">
    <property type="nucleotide sequence ID" value="XM_018178279.1"/>
</dbReference>
<name>A0A177CKC4_9PLEO</name>
<sequence length="140" mass="14970">MRFPSTASVIALGALFLNASAIPFQQGDSLGAVEASLPRGITTSKVDVIPNDKRGVTTSKVDVIPNDRRGVITSKVDVIPNDKRGITTSKVDVIPNDRRGVTTSKVEVLPNETRDAAINSVPRVRVRSGRTRANSRPAPQ</sequence>
<evidence type="ECO:0000313" key="4">
    <source>
        <dbReference type="Proteomes" id="UP000077069"/>
    </source>
</evidence>
<dbReference type="InParanoid" id="A0A177CKC4"/>
<dbReference type="OrthoDB" id="10331041at2759"/>
<evidence type="ECO:0000256" key="1">
    <source>
        <dbReference type="SAM" id="MobiDB-lite"/>
    </source>
</evidence>
<evidence type="ECO:0000313" key="3">
    <source>
        <dbReference type="EMBL" id="OAG07290.1"/>
    </source>
</evidence>
<dbReference type="AlphaFoldDB" id="A0A177CKC4"/>
<accession>A0A177CKC4</accession>